<dbReference type="InterPro" id="IPR036318">
    <property type="entry name" value="FAD-bd_PCMH-like_sf"/>
</dbReference>
<dbReference type="AlphaFoldDB" id="A0A1Y2ECA6"/>
<dbReference type="EMBL" id="MCFJ01000003">
    <property type="protein sequence ID" value="ORY68934.1"/>
    <property type="molecule type" value="Genomic_DNA"/>
</dbReference>
<evidence type="ECO:0000256" key="4">
    <source>
        <dbReference type="ARBA" id="ARBA00023002"/>
    </source>
</evidence>
<proteinExistence type="inferred from homology"/>
<evidence type="ECO:0000256" key="2">
    <source>
        <dbReference type="ARBA" id="ARBA00022630"/>
    </source>
</evidence>
<dbReference type="RefSeq" id="XP_040719221.1">
    <property type="nucleotide sequence ID" value="XM_040859679.1"/>
</dbReference>
<evidence type="ECO:0008006" key="7">
    <source>
        <dbReference type="Google" id="ProtNLM"/>
    </source>
</evidence>
<protein>
    <recommendedName>
        <fullName evidence="7">Berberine/berberine-like domain-containing protein</fullName>
    </recommendedName>
</protein>
<keyword evidence="3" id="KW-0274">FAD</keyword>
<evidence type="ECO:0000313" key="5">
    <source>
        <dbReference type="EMBL" id="ORY68934.1"/>
    </source>
</evidence>
<dbReference type="Proteomes" id="UP000193689">
    <property type="component" value="Unassembled WGS sequence"/>
</dbReference>
<dbReference type="SUPFAM" id="SSF56176">
    <property type="entry name" value="FAD-binding/transporter-associated domain-like"/>
    <property type="match status" value="1"/>
</dbReference>
<accession>A0A1Y2ECA6</accession>
<keyword evidence="6" id="KW-1185">Reference proteome</keyword>
<dbReference type="Gene3D" id="3.30.465.10">
    <property type="match status" value="1"/>
</dbReference>
<comment type="similarity">
    <text evidence="1">Belongs to the oxygen-dependent FAD-linked oxidoreductase family.</text>
</comment>
<gene>
    <name evidence="5" type="ORF">BCR38DRAFT_424781</name>
</gene>
<evidence type="ECO:0000256" key="1">
    <source>
        <dbReference type="ARBA" id="ARBA00005466"/>
    </source>
</evidence>
<keyword evidence="4" id="KW-0560">Oxidoreductase</keyword>
<dbReference type="InParanoid" id="A0A1Y2ECA6"/>
<dbReference type="PANTHER" id="PTHR42973">
    <property type="entry name" value="BINDING OXIDOREDUCTASE, PUTATIVE (AFU_ORTHOLOGUE AFUA_1G17690)-RELATED"/>
    <property type="match status" value="1"/>
</dbReference>
<organism evidence="5 6">
    <name type="scientific">Pseudomassariella vexata</name>
    <dbReference type="NCBI Taxonomy" id="1141098"/>
    <lineage>
        <taxon>Eukaryota</taxon>
        <taxon>Fungi</taxon>
        <taxon>Dikarya</taxon>
        <taxon>Ascomycota</taxon>
        <taxon>Pezizomycotina</taxon>
        <taxon>Sordariomycetes</taxon>
        <taxon>Xylariomycetidae</taxon>
        <taxon>Amphisphaeriales</taxon>
        <taxon>Pseudomassariaceae</taxon>
        <taxon>Pseudomassariella</taxon>
    </lineage>
</organism>
<dbReference type="GO" id="GO:0050660">
    <property type="term" value="F:flavin adenine dinucleotide binding"/>
    <property type="evidence" value="ECO:0007669"/>
    <property type="project" value="InterPro"/>
</dbReference>
<name>A0A1Y2ECA6_9PEZI</name>
<dbReference type="GeneID" id="63775891"/>
<sequence length="330" mass="36589">MSAEYGWAANQVLEYTLVLANASILKVTRDNYPDIFTALTAGGNNFGIVTSYLLQVYPQGEVWGGNLVFNATPETTSSLLAALRDFTENYPDEKAGIIMTSERTLGTLVNIWILFLYYNGPEPPPGVFDKFLAVGPNINSCKTQSMADLVEGNNWAIVKGSVYTIGTETTPVPSEEHGAEVLGSYYDHWVNVSNSAAFVTGVIASIAFQPLPKSIARAAKAKGGDLIDLDTEKDLLVIELDYSFSFNSDYEKIDQTMRDTYEGLRTRVQRFQEQGKLEKGVYLPLFMNDCFYPQDYFGRLRPEGKALAGRVTEELDPNGVWRDRTGGFKL</sequence>
<comment type="caution">
    <text evidence="5">The sequence shown here is derived from an EMBL/GenBank/DDBJ whole genome shotgun (WGS) entry which is preliminary data.</text>
</comment>
<dbReference type="GO" id="GO:0016491">
    <property type="term" value="F:oxidoreductase activity"/>
    <property type="evidence" value="ECO:0007669"/>
    <property type="project" value="UniProtKB-KW"/>
</dbReference>
<evidence type="ECO:0000313" key="6">
    <source>
        <dbReference type="Proteomes" id="UP000193689"/>
    </source>
</evidence>
<dbReference type="InterPro" id="IPR050416">
    <property type="entry name" value="FAD-linked_Oxidoreductase"/>
</dbReference>
<dbReference type="STRING" id="1141098.A0A1Y2ECA6"/>
<dbReference type="PANTHER" id="PTHR42973:SF13">
    <property type="entry name" value="FAD-BINDING PCMH-TYPE DOMAIN-CONTAINING PROTEIN"/>
    <property type="match status" value="1"/>
</dbReference>
<evidence type="ECO:0000256" key="3">
    <source>
        <dbReference type="ARBA" id="ARBA00022827"/>
    </source>
</evidence>
<keyword evidence="2" id="KW-0285">Flavoprotein</keyword>
<dbReference type="InterPro" id="IPR016169">
    <property type="entry name" value="FAD-bd_PCMH_sub2"/>
</dbReference>
<reference evidence="5 6" key="1">
    <citation type="submission" date="2016-07" db="EMBL/GenBank/DDBJ databases">
        <title>Pervasive Adenine N6-methylation of Active Genes in Fungi.</title>
        <authorList>
            <consortium name="DOE Joint Genome Institute"/>
            <person name="Mondo S.J."/>
            <person name="Dannebaum R.O."/>
            <person name="Kuo R.C."/>
            <person name="Labutti K."/>
            <person name="Haridas S."/>
            <person name="Kuo A."/>
            <person name="Salamov A."/>
            <person name="Ahrendt S.R."/>
            <person name="Lipzen A."/>
            <person name="Sullivan W."/>
            <person name="Andreopoulos W.B."/>
            <person name="Clum A."/>
            <person name="Lindquist E."/>
            <person name="Daum C."/>
            <person name="Ramamoorthy G.K."/>
            <person name="Gryganskyi A."/>
            <person name="Culley D."/>
            <person name="Magnuson J.K."/>
            <person name="James T.Y."/>
            <person name="O'Malley M.A."/>
            <person name="Stajich J.E."/>
            <person name="Spatafora J.W."/>
            <person name="Visel A."/>
            <person name="Grigoriev I.V."/>
        </authorList>
    </citation>
    <scope>NUCLEOTIDE SEQUENCE [LARGE SCALE GENOMIC DNA]</scope>
    <source>
        <strain evidence="5 6">CBS 129021</strain>
    </source>
</reference>
<dbReference type="OrthoDB" id="2151789at2759"/>